<feature type="signal peptide" evidence="9">
    <location>
        <begin position="1"/>
        <end position="19"/>
    </location>
</feature>
<dbReference type="InterPro" id="IPR020846">
    <property type="entry name" value="MFS_dom"/>
</dbReference>
<keyword evidence="5 8" id="KW-0812">Transmembrane</keyword>
<keyword evidence="4" id="KW-1003">Cell membrane</keyword>
<comment type="similarity">
    <text evidence="2">Belongs to the major facilitator superfamily.</text>
</comment>
<evidence type="ECO:0000259" key="10">
    <source>
        <dbReference type="PROSITE" id="PS50850"/>
    </source>
</evidence>
<proteinExistence type="inferred from homology"/>
<protein>
    <recommendedName>
        <fullName evidence="10">Major facilitator superfamily (MFS) profile domain-containing protein</fullName>
    </recommendedName>
</protein>
<dbReference type="GO" id="GO:0005886">
    <property type="term" value="C:plasma membrane"/>
    <property type="evidence" value="ECO:0007669"/>
    <property type="project" value="UniProtKB-SubCell"/>
</dbReference>
<evidence type="ECO:0000256" key="3">
    <source>
        <dbReference type="ARBA" id="ARBA00022448"/>
    </source>
</evidence>
<organism evidence="11 12">
    <name type="scientific">Sphingosinicella microcystinivorans</name>
    <dbReference type="NCBI Taxonomy" id="335406"/>
    <lineage>
        <taxon>Bacteria</taxon>
        <taxon>Pseudomonadati</taxon>
        <taxon>Pseudomonadota</taxon>
        <taxon>Alphaproteobacteria</taxon>
        <taxon>Sphingomonadales</taxon>
        <taxon>Sphingosinicellaceae</taxon>
        <taxon>Sphingosinicella</taxon>
    </lineage>
</organism>
<dbReference type="PANTHER" id="PTHR43271:SF1">
    <property type="entry name" value="INNER MEMBRANE TRANSPORT PROTEIN YNFM"/>
    <property type="match status" value="1"/>
</dbReference>
<dbReference type="PANTHER" id="PTHR43271">
    <property type="entry name" value="BLL2771 PROTEIN"/>
    <property type="match status" value="1"/>
</dbReference>
<keyword evidence="9" id="KW-0732">Signal</keyword>
<dbReference type="EMBL" id="AP018711">
    <property type="protein sequence ID" value="BBE35531.1"/>
    <property type="molecule type" value="Genomic_DNA"/>
</dbReference>
<dbReference type="SUPFAM" id="SSF103473">
    <property type="entry name" value="MFS general substrate transporter"/>
    <property type="match status" value="1"/>
</dbReference>
<feature type="domain" description="Major facilitator superfamily (MFS) profile" evidence="10">
    <location>
        <begin position="1"/>
        <end position="173"/>
    </location>
</feature>
<dbReference type="GO" id="GO:0022857">
    <property type="term" value="F:transmembrane transporter activity"/>
    <property type="evidence" value="ECO:0007669"/>
    <property type="project" value="InterPro"/>
</dbReference>
<feature type="transmembrane region" description="Helical" evidence="8">
    <location>
        <begin position="29"/>
        <end position="47"/>
    </location>
</feature>
<feature type="chain" id="PRO_5042209604" description="Major facilitator superfamily (MFS) profile domain-containing protein" evidence="9">
    <location>
        <begin position="20"/>
        <end position="173"/>
    </location>
</feature>
<evidence type="ECO:0000256" key="2">
    <source>
        <dbReference type="ARBA" id="ARBA00008335"/>
    </source>
</evidence>
<sequence>MLRTLIGVALAGVPSVAMAYIAEEVDHGSLGSAMGVYIAGSAIGGMAGRIGVTWLSEFLGWQAAIAAAGLIGVCAGTIFLFSAPQSRGFSTTHHNLSSLAAATRRLFADRALPWLYLEGCLLLGTFVTIFNYLGFHLEQPPYSLSRAAIGSIFFLYIIGSYSSAWFGGLASRY</sequence>
<reference evidence="11 12" key="1">
    <citation type="submission" date="2018-06" db="EMBL/GenBank/DDBJ databases">
        <title>Complete Genome Sequence of the Microcystin-Degrading Bacterium Sphingosinicella microcystinivorans Strain B-9.</title>
        <authorList>
            <person name="Jin H."/>
            <person name="Nishizawa T."/>
            <person name="Guo Y."/>
            <person name="Nishizawa A."/>
            <person name="Park H."/>
            <person name="Kato H."/>
            <person name="Tsuji K."/>
            <person name="Harada K."/>
        </authorList>
    </citation>
    <scope>NUCLEOTIDE SEQUENCE [LARGE SCALE GENOMIC DNA]</scope>
    <source>
        <strain evidence="11 12">B9</strain>
    </source>
</reference>
<evidence type="ECO:0000313" key="11">
    <source>
        <dbReference type="EMBL" id="BBE35531.1"/>
    </source>
</evidence>
<dbReference type="KEGG" id="smic:SmB9_31890"/>
<name>A0AAD1G2E1_SPHMI</name>
<keyword evidence="7 8" id="KW-0472">Membrane</keyword>
<dbReference type="Pfam" id="PF07690">
    <property type="entry name" value="MFS_1"/>
    <property type="match status" value="1"/>
</dbReference>
<dbReference type="InterPro" id="IPR011701">
    <property type="entry name" value="MFS"/>
</dbReference>
<dbReference type="AlphaFoldDB" id="A0AAD1G2E1"/>
<evidence type="ECO:0000256" key="9">
    <source>
        <dbReference type="SAM" id="SignalP"/>
    </source>
</evidence>
<dbReference type="Proteomes" id="UP000275727">
    <property type="component" value="Chromosome"/>
</dbReference>
<keyword evidence="3" id="KW-0813">Transport</keyword>
<accession>A0AAD1G2E1</accession>
<dbReference type="PROSITE" id="PS50850">
    <property type="entry name" value="MFS"/>
    <property type="match status" value="1"/>
</dbReference>
<evidence type="ECO:0000256" key="1">
    <source>
        <dbReference type="ARBA" id="ARBA00004651"/>
    </source>
</evidence>
<evidence type="ECO:0000256" key="8">
    <source>
        <dbReference type="SAM" id="Phobius"/>
    </source>
</evidence>
<dbReference type="InterPro" id="IPR036259">
    <property type="entry name" value="MFS_trans_sf"/>
</dbReference>
<feature type="transmembrane region" description="Helical" evidence="8">
    <location>
        <begin position="114"/>
        <end position="135"/>
    </location>
</feature>
<evidence type="ECO:0000256" key="4">
    <source>
        <dbReference type="ARBA" id="ARBA00022475"/>
    </source>
</evidence>
<evidence type="ECO:0000256" key="5">
    <source>
        <dbReference type="ARBA" id="ARBA00022692"/>
    </source>
</evidence>
<keyword evidence="6 8" id="KW-1133">Transmembrane helix</keyword>
<evidence type="ECO:0000256" key="7">
    <source>
        <dbReference type="ARBA" id="ARBA00023136"/>
    </source>
</evidence>
<comment type="subcellular location">
    <subcellularLocation>
        <location evidence="1">Cell membrane</location>
        <topology evidence="1">Multi-pass membrane protein</topology>
    </subcellularLocation>
</comment>
<gene>
    <name evidence="11" type="ORF">SmB9_31890</name>
</gene>
<dbReference type="Gene3D" id="1.20.1250.20">
    <property type="entry name" value="MFS general substrate transporter like domains"/>
    <property type="match status" value="1"/>
</dbReference>
<evidence type="ECO:0000256" key="6">
    <source>
        <dbReference type="ARBA" id="ARBA00022989"/>
    </source>
</evidence>
<feature type="transmembrane region" description="Helical" evidence="8">
    <location>
        <begin position="59"/>
        <end position="81"/>
    </location>
</feature>
<evidence type="ECO:0000313" key="12">
    <source>
        <dbReference type="Proteomes" id="UP000275727"/>
    </source>
</evidence>
<feature type="transmembrane region" description="Helical" evidence="8">
    <location>
        <begin position="147"/>
        <end position="167"/>
    </location>
</feature>